<sequence>MDFQANYRRLCELIDDSLRPYTELERDSLNQEVVQDVYRRIQEWTLEISSDSDDEMERKPADPGELSHNLDLNPNGYRCLAKIAEDLISLIVLENRYIQHLAGNTLVAVSEFLMASETGWHEFINLLCYCLKVSIQSTLSSSVGGTLLDENYNFGSLDSILSLKRKLETTNYTLTAAIIRVLRNVLKLLKRKFKNNLLKLYLDCITDAITNFPWDLLNDAYEISNSKASASSVSDVLRHSNAAQLKSIAIFHGHLLQLFCSLVGINAPQKTETVTYNHQVIYEIRSCIPKILAGCVGKLENWELIHISKYLRHKILMLMMRLSFATDLEYTVLVSWMHLIKKHFQDLLSQPLKVLESSSDDSLEGSPFWTDVVNAKKQRISSCHLQRLVILLFLRCSLTLVSMKRKPKEELGLGSSDSCLTFDINFKSCSSDDFSELQNWLQRHLPDDIFMDDETYTTSCMIFALSFLQLYMHEDDILFEMLLQMLSLPFCSRNARGGTSAAKNDIVCLVSDLFNPIHLFHLFLAEIHYDHQVLLDYLISRDTGDRCAEYLLRCLRLVCDLWTVFLEFPACEKSPTPLPPKRRKIYLETGFADASLQNNLTPSPVEMKFKDQPRSITQRLSLEAAKECLLSLKASIDSLNQKNLFPYNPKVLLRRLTRFQELSLKQEDIRSII</sequence>
<evidence type="ECO:0000313" key="1">
    <source>
        <dbReference type="EMBL" id="KAI5665879.1"/>
    </source>
</evidence>
<proteinExistence type="predicted"/>
<reference evidence="2" key="1">
    <citation type="journal article" date="2023" name="Nat. Plants">
        <title>Single-cell RNA sequencing provides a high-resolution roadmap for understanding the multicellular compartmentation of specialized metabolism.</title>
        <authorList>
            <person name="Sun S."/>
            <person name="Shen X."/>
            <person name="Li Y."/>
            <person name="Li Y."/>
            <person name="Wang S."/>
            <person name="Li R."/>
            <person name="Zhang H."/>
            <person name="Shen G."/>
            <person name="Guo B."/>
            <person name="Wei J."/>
            <person name="Xu J."/>
            <person name="St-Pierre B."/>
            <person name="Chen S."/>
            <person name="Sun C."/>
        </authorList>
    </citation>
    <scope>NUCLEOTIDE SEQUENCE [LARGE SCALE GENOMIC DNA]</scope>
</reference>
<accession>A0ACC0B087</accession>
<evidence type="ECO:0000313" key="2">
    <source>
        <dbReference type="Proteomes" id="UP001060085"/>
    </source>
</evidence>
<keyword evidence="2" id="KW-1185">Reference proteome</keyword>
<organism evidence="1 2">
    <name type="scientific">Catharanthus roseus</name>
    <name type="common">Madagascar periwinkle</name>
    <name type="synonym">Vinca rosea</name>
    <dbReference type="NCBI Taxonomy" id="4058"/>
    <lineage>
        <taxon>Eukaryota</taxon>
        <taxon>Viridiplantae</taxon>
        <taxon>Streptophyta</taxon>
        <taxon>Embryophyta</taxon>
        <taxon>Tracheophyta</taxon>
        <taxon>Spermatophyta</taxon>
        <taxon>Magnoliopsida</taxon>
        <taxon>eudicotyledons</taxon>
        <taxon>Gunneridae</taxon>
        <taxon>Pentapetalae</taxon>
        <taxon>asterids</taxon>
        <taxon>lamiids</taxon>
        <taxon>Gentianales</taxon>
        <taxon>Apocynaceae</taxon>
        <taxon>Rauvolfioideae</taxon>
        <taxon>Vinceae</taxon>
        <taxon>Catharanthinae</taxon>
        <taxon>Catharanthus</taxon>
    </lineage>
</organism>
<dbReference type="Proteomes" id="UP001060085">
    <property type="component" value="Linkage Group LG04"/>
</dbReference>
<dbReference type="EMBL" id="CM044704">
    <property type="protein sequence ID" value="KAI5665879.1"/>
    <property type="molecule type" value="Genomic_DNA"/>
</dbReference>
<protein>
    <submittedName>
        <fullName evidence="1">Uncharacterized protein</fullName>
    </submittedName>
</protein>
<comment type="caution">
    <text evidence="1">The sequence shown here is derived from an EMBL/GenBank/DDBJ whole genome shotgun (WGS) entry which is preliminary data.</text>
</comment>
<name>A0ACC0B087_CATRO</name>
<gene>
    <name evidence="1" type="ORF">M9H77_15732</name>
</gene>